<dbReference type="InterPro" id="IPR003602">
    <property type="entry name" value="Topo_IA_DNA-bd_dom"/>
</dbReference>
<dbReference type="FunFam" id="1.10.290.10:FF:000001">
    <property type="entry name" value="DNA topoisomerase"/>
    <property type="match status" value="1"/>
</dbReference>
<dbReference type="EC" id="5.6.2.1" evidence="6"/>
<dbReference type="CDD" id="cd00186">
    <property type="entry name" value="TOP1Ac"/>
    <property type="match status" value="1"/>
</dbReference>
<evidence type="ECO:0000256" key="2">
    <source>
        <dbReference type="ARBA" id="ARBA00009446"/>
    </source>
</evidence>
<feature type="domain" description="Toprim" evidence="7">
    <location>
        <begin position="5"/>
        <end position="154"/>
    </location>
</feature>
<dbReference type="SMART" id="SM00436">
    <property type="entry name" value="TOP1Bc"/>
    <property type="match status" value="1"/>
</dbReference>
<dbReference type="AlphaFoldDB" id="A0A8H6REU4"/>
<name>A0A8H6REU4_9PEZI</name>
<dbReference type="GO" id="GO:0035825">
    <property type="term" value="P:homologous recombination"/>
    <property type="evidence" value="ECO:0007669"/>
    <property type="project" value="UniProtKB-ARBA"/>
</dbReference>
<dbReference type="Gene3D" id="1.10.290.10">
    <property type="entry name" value="Topoisomerase I, domain 4"/>
    <property type="match status" value="1"/>
</dbReference>
<dbReference type="InterPro" id="IPR023406">
    <property type="entry name" value="Topo_IA_AS"/>
</dbReference>
<feature type="domain" description="Topo IA-type catalytic" evidence="8">
    <location>
        <begin position="172"/>
        <end position="596"/>
    </location>
</feature>
<dbReference type="InterPro" id="IPR023405">
    <property type="entry name" value="Topo_IA_core_domain"/>
</dbReference>
<comment type="similarity">
    <text evidence="2 6">Belongs to the type IA topoisomerase family.</text>
</comment>
<dbReference type="SMART" id="SM00437">
    <property type="entry name" value="TOP1Ac"/>
    <property type="match status" value="1"/>
</dbReference>
<dbReference type="Gene3D" id="1.10.460.10">
    <property type="entry name" value="Topoisomerase I, domain 2"/>
    <property type="match status" value="1"/>
</dbReference>
<dbReference type="CDD" id="cd03362">
    <property type="entry name" value="TOPRIM_TopoIA_TopoIII"/>
    <property type="match status" value="1"/>
</dbReference>
<dbReference type="PRINTS" id="PR00417">
    <property type="entry name" value="PRTPISMRASEI"/>
</dbReference>
<dbReference type="InterPro" id="IPR013497">
    <property type="entry name" value="Topo_IA_cen"/>
</dbReference>
<evidence type="ECO:0000256" key="6">
    <source>
        <dbReference type="RuleBase" id="RU362092"/>
    </source>
</evidence>
<accession>A0A8H6REU4</accession>
<dbReference type="InterPro" id="IPR000380">
    <property type="entry name" value="Topo_IA"/>
</dbReference>
<dbReference type="GO" id="GO:0031422">
    <property type="term" value="C:RecQ family helicase-topoisomerase III complex"/>
    <property type="evidence" value="ECO:0007669"/>
    <property type="project" value="TreeGrafter"/>
</dbReference>
<organism evidence="9 10">
    <name type="scientific">Pseudocercospora fuligena</name>
    <dbReference type="NCBI Taxonomy" id="685502"/>
    <lineage>
        <taxon>Eukaryota</taxon>
        <taxon>Fungi</taxon>
        <taxon>Dikarya</taxon>
        <taxon>Ascomycota</taxon>
        <taxon>Pezizomycotina</taxon>
        <taxon>Dothideomycetes</taxon>
        <taxon>Dothideomycetidae</taxon>
        <taxon>Mycosphaerellales</taxon>
        <taxon>Mycosphaerellaceae</taxon>
        <taxon>Pseudocercospora</taxon>
    </lineage>
</organism>
<dbReference type="Pfam" id="PF01131">
    <property type="entry name" value="Topoisom_bac"/>
    <property type="match status" value="1"/>
</dbReference>
<keyword evidence="4 6" id="KW-0238">DNA-binding</keyword>
<dbReference type="PROSITE" id="PS52039">
    <property type="entry name" value="TOPO_IA_2"/>
    <property type="match status" value="1"/>
</dbReference>
<dbReference type="InterPro" id="IPR003601">
    <property type="entry name" value="Topo_IA_2"/>
</dbReference>
<proteinExistence type="inferred from homology"/>
<dbReference type="Proteomes" id="UP000660729">
    <property type="component" value="Unassembled WGS sequence"/>
</dbReference>
<dbReference type="SMART" id="SM00493">
    <property type="entry name" value="TOPRIM"/>
    <property type="match status" value="1"/>
</dbReference>
<keyword evidence="3 6" id="KW-0799">Topoisomerase</keyword>
<dbReference type="SUPFAM" id="SSF56712">
    <property type="entry name" value="Prokaryotic type I DNA topoisomerase"/>
    <property type="match status" value="1"/>
</dbReference>
<dbReference type="OrthoDB" id="430051at2759"/>
<dbReference type="PANTHER" id="PTHR11390">
    <property type="entry name" value="PROKARYOTIC DNA TOPOISOMERASE"/>
    <property type="match status" value="1"/>
</dbReference>
<reference evidence="9" key="1">
    <citation type="submission" date="2020-04" db="EMBL/GenBank/DDBJ databases">
        <title>Draft genome resource of the tomato pathogen Pseudocercospora fuligena.</title>
        <authorList>
            <person name="Zaccaron A."/>
        </authorList>
    </citation>
    <scope>NUCLEOTIDE SEQUENCE</scope>
    <source>
        <strain evidence="9">PF001</strain>
    </source>
</reference>
<dbReference type="GO" id="GO:0006281">
    <property type="term" value="P:DNA repair"/>
    <property type="evidence" value="ECO:0007669"/>
    <property type="project" value="TreeGrafter"/>
</dbReference>
<dbReference type="EMBL" id="JABCIY010000178">
    <property type="protein sequence ID" value="KAF7189806.1"/>
    <property type="molecule type" value="Genomic_DNA"/>
</dbReference>
<gene>
    <name evidence="9" type="ORF">HII31_08913</name>
</gene>
<dbReference type="InterPro" id="IPR034144">
    <property type="entry name" value="TOPRIM_TopoIII"/>
</dbReference>
<dbReference type="InterPro" id="IPR006171">
    <property type="entry name" value="TOPRIM_dom"/>
</dbReference>
<dbReference type="PANTHER" id="PTHR11390:SF21">
    <property type="entry name" value="DNA TOPOISOMERASE 3-ALPHA"/>
    <property type="match status" value="1"/>
</dbReference>
<sequence length="606" mass="69048">MVVTRVLCVAEKPSIAKAVAQHLGGGDVQAHSIQGNQYVKNYKFSFNFPDWGQCEVTMTSVLGHIMMSDFERRYKGWNSCDPRDLFEAQIETFVADDKKPVADNIERQARGVRYLYIWTDCDREGENIGAEIRSCALKSNPGLSNGRIVRARFSNIEKQHVLNAARRPGTLDDAQANAVYARMELDLRIGASFTRKLTMGLQEMLGREPGKGVISYGPCQFPTLGFVVERYFRVQNFVPETFWGIKVMHEKDGVKVKFNWARQHLFDRMIVVILFERCLHARLARVTKVQTKPTSKWRPLPLTTVELQKCGSRFLRMNSQHVMNIAEGLYQRGFISYPRTETDQFDRGMNLQAIVQKQANGQAAWSQYAQHLMNGGFVQPRNGNHNDKAHPPIHPVNFADNSVLNGDERRVYEFVCRRFLACCSDDAKGSKTEISILYGSETFNASGLTVLQRNYLDVYPYDKWTSSQELPDFQEGEAFEPTEANIHEGQTTPPGYLTEPELIALMDANGIGTDATMAEHIATIKARDTLGVALIQGYEQMGHEISLARPFLRKEMELKMKAVCEGRRTKMDVVQETIEQYRAVYMRSAQRFEMLRRSVQRYVLGQ</sequence>
<evidence type="ECO:0000256" key="5">
    <source>
        <dbReference type="ARBA" id="ARBA00023235"/>
    </source>
</evidence>
<evidence type="ECO:0000256" key="4">
    <source>
        <dbReference type="ARBA" id="ARBA00023125"/>
    </source>
</evidence>
<dbReference type="GO" id="GO:0003677">
    <property type="term" value="F:DNA binding"/>
    <property type="evidence" value="ECO:0007669"/>
    <property type="project" value="UniProtKB-KW"/>
</dbReference>
<comment type="caution">
    <text evidence="9">The sequence shown here is derived from an EMBL/GenBank/DDBJ whole genome shotgun (WGS) entry which is preliminary data.</text>
</comment>
<evidence type="ECO:0000256" key="3">
    <source>
        <dbReference type="ARBA" id="ARBA00023029"/>
    </source>
</evidence>
<dbReference type="InterPro" id="IPR013826">
    <property type="entry name" value="Topo_IA_cen_sub3"/>
</dbReference>
<keyword evidence="10" id="KW-1185">Reference proteome</keyword>
<evidence type="ECO:0000313" key="9">
    <source>
        <dbReference type="EMBL" id="KAF7189806.1"/>
    </source>
</evidence>
<comment type="function">
    <text evidence="6">Introduces a single-strand break via transesterification at a target site in duplex DNA. Releases the supercoiling and torsional tension of DNA introduced during the DNA replication and transcription by transiently cleaving and rejoining one strand of the DNA duplex. The scissile phosphodiester is attacked by the catalytic tyrosine of the enzyme, resulting in the formation of a DNA-(5'-phosphotyrosyl)-enzyme intermediate and the expulsion of a 3'-OH DNA strand.</text>
</comment>
<dbReference type="Gene3D" id="2.70.20.10">
    <property type="entry name" value="Topoisomerase I, domain 3"/>
    <property type="match status" value="1"/>
</dbReference>
<dbReference type="InterPro" id="IPR013824">
    <property type="entry name" value="Topo_IA_cen_sub1"/>
</dbReference>
<dbReference type="GO" id="GO:0006265">
    <property type="term" value="P:DNA topological change"/>
    <property type="evidence" value="ECO:0007669"/>
    <property type="project" value="InterPro"/>
</dbReference>
<dbReference type="GO" id="GO:0003917">
    <property type="term" value="F:DNA topoisomerase type I (single strand cut, ATP-independent) activity"/>
    <property type="evidence" value="ECO:0007669"/>
    <property type="project" value="UniProtKB-EC"/>
</dbReference>
<dbReference type="Pfam" id="PF01751">
    <property type="entry name" value="Toprim"/>
    <property type="match status" value="1"/>
</dbReference>
<dbReference type="Gene3D" id="3.40.50.140">
    <property type="match status" value="1"/>
</dbReference>
<evidence type="ECO:0000313" key="10">
    <source>
        <dbReference type="Proteomes" id="UP000660729"/>
    </source>
</evidence>
<dbReference type="GO" id="GO:0005634">
    <property type="term" value="C:nucleus"/>
    <property type="evidence" value="ECO:0007669"/>
    <property type="project" value="TreeGrafter"/>
</dbReference>
<dbReference type="FunFam" id="3.40.50.140:FF:000003">
    <property type="entry name" value="DNA topoisomerase"/>
    <property type="match status" value="1"/>
</dbReference>
<dbReference type="PROSITE" id="PS00396">
    <property type="entry name" value="TOPO_IA_1"/>
    <property type="match status" value="1"/>
</dbReference>
<dbReference type="PROSITE" id="PS50880">
    <property type="entry name" value="TOPRIM"/>
    <property type="match status" value="1"/>
</dbReference>
<evidence type="ECO:0000259" key="7">
    <source>
        <dbReference type="PROSITE" id="PS50880"/>
    </source>
</evidence>
<evidence type="ECO:0000256" key="1">
    <source>
        <dbReference type="ARBA" id="ARBA00000213"/>
    </source>
</evidence>
<protein>
    <recommendedName>
        <fullName evidence="6">DNA topoisomerase</fullName>
        <ecNumber evidence="6">5.6.2.1</ecNumber>
    </recommendedName>
</protein>
<evidence type="ECO:0000259" key="8">
    <source>
        <dbReference type="PROSITE" id="PS52039"/>
    </source>
</evidence>
<dbReference type="InterPro" id="IPR013825">
    <property type="entry name" value="Topo_IA_cen_sub2"/>
</dbReference>
<keyword evidence="5 6" id="KW-0413">Isomerase</keyword>
<comment type="catalytic activity">
    <reaction evidence="1 6">
        <text>ATP-independent breakage of single-stranded DNA, followed by passage and rejoining.</text>
        <dbReference type="EC" id="5.6.2.1"/>
    </reaction>
</comment>